<dbReference type="InterPro" id="IPR016024">
    <property type="entry name" value="ARM-type_fold"/>
</dbReference>
<dbReference type="FunFam" id="2.60.40.1730:FF:000004">
    <property type="entry name" value="Leukotriene A(4) hydrolase"/>
    <property type="match status" value="1"/>
</dbReference>
<evidence type="ECO:0000256" key="5">
    <source>
        <dbReference type="ARBA" id="ARBA00022670"/>
    </source>
</evidence>
<evidence type="ECO:0000256" key="10">
    <source>
        <dbReference type="PIRSR" id="PIRSR612777-1"/>
    </source>
</evidence>
<evidence type="ECO:0000256" key="3">
    <source>
        <dbReference type="ARBA" id="ARBA00010136"/>
    </source>
</evidence>
<dbReference type="Gene3D" id="1.25.40.320">
    <property type="entry name" value="Peptidase M1, leukotriene A4 hydrolase/aminopeptidase C-terminal domain"/>
    <property type="match status" value="1"/>
</dbReference>
<comment type="caution">
    <text evidence="15">The sequence shown here is derived from an EMBL/GenBank/DDBJ whole genome shotgun (WGS) entry which is preliminary data.</text>
</comment>
<feature type="binding site" evidence="12">
    <location>
        <position position="312"/>
    </location>
    <ligand>
        <name>Zn(2+)</name>
        <dbReference type="ChEBI" id="CHEBI:29105"/>
        <note>catalytic</note>
    </ligand>
</feature>
<dbReference type="Pfam" id="PF17900">
    <property type="entry name" value="Peptidase_M1_N"/>
    <property type="match status" value="1"/>
</dbReference>
<dbReference type="Pfam" id="PF09127">
    <property type="entry name" value="Leuk-A4-hydro_C"/>
    <property type="match status" value="1"/>
</dbReference>
<dbReference type="GO" id="GO:0008270">
    <property type="term" value="F:zinc ion binding"/>
    <property type="evidence" value="ECO:0007669"/>
    <property type="project" value="InterPro"/>
</dbReference>
<keyword evidence="14" id="KW-0434">Leukotriene biosynthesis</keyword>
<dbReference type="FunFam" id="1.10.390.10:FF:000003">
    <property type="entry name" value="Leukotriene A(4) hydrolase"/>
    <property type="match status" value="1"/>
</dbReference>
<dbReference type="CDD" id="cd09599">
    <property type="entry name" value="M1_LTA4H"/>
    <property type="match status" value="1"/>
</dbReference>
<dbReference type="GO" id="GO:0019370">
    <property type="term" value="P:leukotriene biosynthetic process"/>
    <property type="evidence" value="ECO:0007669"/>
    <property type="project" value="UniProtKB-KW"/>
</dbReference>
<dbReference type="GO" id="GO:0043171">
    <property type="term" value="P:peptide catabolic process"/>
    <property type="evidence" value="ECO:0007669"/>
    <property type="project" value="TreeGrafter"/>
</dbReference>
<dbReference type="FunFam" id="3.30.2010.30:FF:000001">
    <property type="entry name" value="Leukotriene A(4) hydrolase"/>
    <property type="match status" value="1"/>
</dbReference>
<evidence type="ECO:0000313" key="16">
    <source>
        <dbReference type="Proteomes" id="UP000749559"/>
    </source>
</evidence>
<dbReference type="Pfam" id="PF01433">
    <property type="entry name" value="Peptidase_M1"/>
    <property type="match status" value="1"/>
</dbReference>
<keyword evidence="16" id="KW-1185">Reference proteome</keyword>
<dbReference type="AlphaFoldDB" id="A0A8J1T682"/>
<dbReference type="GO" id="GO:0005829">
    <property type="term" value="C:cytosol"/>
    <property type="evidence" value="ECO:0007669"/>
    <property type="project" value="TreeGrafter"/>
</dbReference>
<dbReference type="FunFam" id="1.25.40.320:FF:000001">
    <property type="entry name" value="Leukotriene A(4) hydrolase"/>
    <property type="match status" value="1"/>
</dbReference>
<dbReference type="PANTHER" id="PTHR45726">
    <property type="entry name" value="LEUKOTRIENE A-4 HYDROLASE"/>
    <property type="match status" value="1"/>
</dbReference>
<gene>
    <name evidence="15" type="ORF">OFUS_LOCUS10578</name>
</gene>
<dbReference type="InterPro" id="IPR014782">
    <property type="entry name" value="Peptidase_M1_dom"/>
</dbReference>
<feature type="non-terminal residue" evidence="15">
    <location>
        <position position="628"/>
    </location>
</feature>
<dbReference type="EMBL" id="CAIIXF020000005">
    <property type="protein sequence ID" value="CAH1784371.1"/>
    <property type="molecule type" value="Genomic_DNA"/>
</dbReference>
<protein>
    <recommendedName>
        <fullName evidence="14">Leukotriene A(4) hydrolase</fullName>
        <shortName evidence="14">LTA-4 hydrolase</shortName>
        <ecNumber evidence="14">3.3.2.6</ecNumber>
    </recommendedName>
</protein>
<dbReference type="InterPro" id="IPR034015">
    <property type="entry name" value="M1_LTA4H"/>
</dbReference>
<keyword evidence="9 14" id="KW-0482">Metalloprotease</keyword>
<dbReference type="SUPFAM" id="SSF63737">
    <property type="entry name" value="Leukotriene A4 hydrolase N-terminal domain"/>
    <property type="match status" value="1"/>
</dbReference>
<evidence type="ECO:0000256" key="12">
    <source>
        <dbReference type="PIRSR" id="PIRSR612777-3"/>
    </source>
</evidence>
<evidence type="ECO:0000256" key="11">
    <source>
        <dbReference type="PIRSR" id="PIRSR612777-2"/>
    </source>
</evidence>
<evidence type="ECO:0000256" key="6">
    <source>
        <dbReference type="ARBA" id="ARBA00022723"/>
    </source>
</evidence>
<dbReference type="InterPro" id="IPR049980">
    <property type="entry name" value="LTA4H_cat"/>
</dbReference>
<dbReference type="Gene3D" id="1.10.390.10">
    <property type="entry name" value="Neutral Protease Domain 2"/>
    <property type="match status" value="1"/>
</dbReference>
<dbReference type="InterPro" id="IPR027268">
    <property type="entry name" value="Peptidase_M4/M1_CTD_sf"/>
</dbReference>
<dbReference type="PANTHER" id="PTHR45726:SF3">
    <property type="entry name" value="LEUKOTRIENE A-4 HYDROLASE"/>
    <property type="match status" value="1"/>
</dbReference>
<dbReference type="InterPro" id="IPR045357">
    <property type="entry name" value="Aminopeptidase_N-like_N"/>
</dbReference>
<feature type="binding site" evidence="13">
    <location>
        <begin position="151"/>
        <end position="153"/>
    </location>
    <ligand>
        <name>a peptide</name>
        <dbReference type="ChEBI" id="CHEBI:60466"/>
    </ligand>
</feature>
<evidence type="ECO:0000256" key="14">
    <source>
        <dbReference type="RuleBase" id="RU361141"/>
    </source>
</evidence>
<dbReference type="GO" id="GO:0004463">
    <property type="term" value="F:leukotriene-A4 hydrolase activity"/>
    <property type="evidence" value="ECO:0007669"/>
    <property type="project" value="UniProtKB-EC"/>
</dbReference>
<accession>A0A8J1T682</accession>
<dbReference type="GO" id="GO:0070006">
    <property type="term" value="F:metalloaminopeptidase activity"/>
    <property type="evidence" value="ECO:0007669"/>
    <property type="project" value="UniProtKB-ARBA"/>
</dbReference>
<keyword evidence="4 14" id="KW-0963">Cytoplasm</keyword>
<dbReference type="EC" id="3.3.2.6" evidence="14"/>
<dbReference type="InterPro" id="IPR001930">
    <property type="entry name" value="Peptidase_M1"/>
</dbReference>
<evidence type="ECO:0000256" key="2">
    <source>
        <dbReference type="ARBA" id="ARBA00004716"/>
    </source>
</evidence>
<keyword evidence="5 14" id="KW-0645">Protease</keyword>
<sequence length="628" mass="70983">SGVSWRTLQKLFKSKMSRCSPNDPCSFSRPEEALVKSLHLSLDVDFEAQILKGNVVLEVQRSVEKASSLILDTRDLKIKKVLNNVTGQELKHTLDDAVQAFGSKLQVELDSPDLQSVSVKIEYETSPKSTALQWLKPEQTIGKRQPYLFSQCEAIHARSMVPCQDSPAIKTSYTAEITAPSDIVILMSAERTGNEPCKKDCSKTTYKFNQKVPIPAYLIAIVGGALESRDIGPRSKVWSEKELVDESAYEFAETEQMLQTAEAIAGPYVWGIYDLLVLPPSFPYGGMENPCLTFVTPTLLAGDRSLADVVAHEISHSWTGNLVTNKTFEHFWLNEGYTVFLERKIAGRLHGEPHRHFSAIGGMKALQYEIDIRGADNVLTKLTPDLTGIDPDDAFGTVPYEKGSNLLFYLEQKLGGPDVFEPFLREYIKQYQYKSLDTAEWKTFLYSYFKDKKEILDSVDWDAWFNTPGLPPVKNEFDTSLADACTALAKKWSDASDEDVSSFPASDLESLSSPQRVEFLAQLIMLPPLSKAKVEMMQKLYKFDDVKNSEIRFRWIRLGLRAEFDAAIPLAIDFMNAQGRMKFVRPVHRDLYAWEKARPIAIENFQKHRNEMHTTTAQLLAKDMHLES</sequence>
<evidence type="ECO:0000256" key="9">
    <source>
        <dbReference type="ARBA" id="ARBA00023049"/>
    </source>
</evidence>
<reference evidence="15" key="1">
    <citation type="submission" date="2022-03" db="EMBL/GenBank/DDBJ databases">
        <authorList>
            <person name="Martin C."/>
        </authorList>
    </citation>
    <scope>NUCLEOTIDE SEQUENCE</scope>
</reference>
<organism evidence="15 16">
    <name type="scientific">Owenia fusiformis</name>
    <name type="common">Polychaete worm</name>
    <dbReference type="NCBI Taxonomy" id="6347"/>
    <lineage>
        <taxon>Eukaryota</taxon>
        <taxon>Metazoa</taxon>
        <taxon>Spiralia</taxon>
        <taxon>Lophotrochozoa</taxon>
        <taxon>Annelida</taxon>
        <taxon>Polychaeta</taxon>
        <taxon>Sedentaria</taxon>
        <taxon>Canalipalpata</taxon>
        <taxon>Sabellida</taxon>
        <taxon>Oweniida</taxon>
        <taxon>Oweniidae</taxon>
        <taxon>Owenia</taxon>
    </lineage>
</organism>
<dbReference type="Proteomes" id="UP000749559">
    <property type="component" value="Unassembled WGS sequence"/>
</dbReference>
<dbReference type="OrthoDB" id="79562at2759"/>
<dbReference type="InterPro" id="IPR012777">
    <property type="entry name" value="LTA4H"/>
</dbReference>
<comment type="pathway">
    <text evidence="2 14">Lipid metabolism; leukotriene B4 biosynthesis.</text>
</comment>
<evidence type="ECO:0000256" key="4">
    <source>
        <dbReference type="ARBA" id="ARBA00022490"/>
    </source>
</evidence>
<dbReference type="PRINTS" id="PR00756">
    <property type="entry name" value="ALADIPTASE"/>
</dbReference>
<dbReference type="InterPro" id="IPR042097">
    <property type="entry name" value="Aminopeptidase_N-like_N_sf"/>
</dbReference>
<evidence type="ECO:0000256" key="13">
    <source>
        <dbReference type="PIRSR" id="PIRSR634015-2"/>
    </source>
</evidence>
<dbReference type="NCBIfam" id="TIGR02411">
    <property type="entry name" value="leuko_A4_hydro"/>
    <property type="match status" value="1"/>
</dbReference>
<dbReference type="InterPro" id="IPR038502">
    <property type="entry name" value="M1_LTA-4_hydro/amino_C_sf"/>
</dbReference>
<feature type="active site" description="Proton donor" evidence="10">
    <location>
        <position position="400"/>
    </location>
</feature>
<feature type="active site" description="Proton acceptor" evidence="10">
    <location>
        <position position="313"/>
    </location>
</feature>
<dbReference type="SUPFAM" id="SSF55486">
    <property type="entry name" value="Metalloproteases ('zincins'), catalytic domain"/>
    <property type="match status" value="1"/>
</dbReference>
<feature type="binding site" evidence="12">
    <location>
        <position position="316"/>
    </location>
    <ligand>
        <name>Zn(2+)</name>
        <dbReference type="ChEBI" id="CHEBI:29105"/>
        <note>catalytic</note>
    </ligand>
</feature>
<dbReference type="SUPFAM" id="SSF48371">
    <property type="entry name" value="ARM repeat"/>
    <property type="match status" value="1"/>
</dbReference>
<comment type="similarity">
    <text evidence="3 14">Belongs to the peptidase M1 family.</text>
</comment>
<feature type="binding site" evidence="11">
    <location>
        <begin position="580"/>
        <end position="582"/>
    </location>
    <ligand>
        <name>a peptide</name>
        <dbReference type="ChEBI" id="CHEBI:60466"/>
    </ligand>
</feature>
<dbReference type="Gene3D" id="3.30.2010.30">
    <property type="match status" value="1"/>
</dbReference>
<evidence type="ECO:0000256" key="7">
    <source>
        <dbReference type="ARBA" id="ARBA00022801"/>
    </source>
</evidence>
<dbReference type="GO" id="GO:0004301">
    <property type="term" value="F:epoxide hydrolase activity"/>
    <property type="evidence" value="ECO:0007669"/>
    <property type="project" value="TreeGrafter"/>
</dbReference>
<feature type="binding site" evidence="11">
    <location>
        <begin position="283"/>
        <end position="288"/>
    </location>
    <ligand>
        <name>a peptide</name>
        <dbReference type="ChEBI" id="CHEBI:60466"/>
    </ligand>
</feature>
<dbReference type="GO" id="GO:0006508">
    <property type="term" value="P:proteolysis"/>
    <property type="evidence" value="ECO:0007669"/>
    <property type="project" value="UniProtKB-KW"/>
</dbReference>
<evidence type="ECO:0000256" key="8">
    <source>
        <dbReference type="ARBA" id="ARBA00022833"/>
    </source>
</evidence>
<proteinExistence type="inferred from homology"/>
<feature type="binding site" evidence="12">
    <location>
        <position position="335"/>
    </location>
    <ligand>
        <name>Zn(2+)</name>
        <dbReference type="ChEBI" id="CHEBI:29105"/>
        <note>catalytic</note>
    </ligand>
</feature>
<keyword evidence="6 12" id="KW-0479">Metal-binding</keyword>
<dbReference type="Gene3D" id="2.60.40.1730">
    <property type="entry name" value="tricorn interacting facor f3 domain"/>
    <property type="match status" value="1"/>
</dbReference>
<dbReference type="UniPathway" id="UPA00878"/>
<keyword evidence="7 14" id="KW-0378">Hydrolase</keyword>
<evidence type="ECO:0000256" key="1">
    <source>
        <dbReference type="ARBA" id="ARBA00004496"/>
    </source>
</evidence>
<name>A0A8J1T682_OWEFU</name>
<dbReference type="InterPro" id="IPR015211">
    <property type="entry name" value="Peptidase_M1_C"/>
</dbReference>
<comment type="catalytic activity">
    <reaction evidence="14">
        <text>leukotriene A4 + H2O = leukotriene B4</text>
        <dbReference type="Rhea" id="RHEA:22324"/>
        <dbReference type="ChEBI" id="CHEBI:15377"/>
        <dbReference type="ChEBI" id="CHEBI:57461"/>
        <dbReference type="ChEBI" id="CHEBI:57463"/>
        <dbReference type="EC" id="3.3.2.6"/>
    </reaction>
</comment>
<comment type="cofactor">
    <cofactor evidence="12 14">
        <name>Zn(2+)</name>
        <dbReference type="ChEBI" id="CHEBI:29105"/>
    </cofactor>
    <text evidence="12 14">Binds 1 zinc ion per subunit.</text>
</comment>
<comment type="subcellular location">
    <subcellularLocation>
        <location evidence="1 14">Cytoplasm</location>
    </subcellularLocation>
</comment>
<evidence type="ECO:0000313" key="15">
    <source>
        <dbReference type="EMBL" id="CAH1784371.1"/>
    </source>
</evidence>
<keyword evidence="8 12" id="KW-0862">Zinc</keyword>
<dbReference type="SMART" id="SM01263">
    <property type="entry name" value="Leuk-A4-hydro_C"/>
    <property type="match status" value="1"/>
</dbReference>